<dbReference type="Proteomes" id="UP000832011">
    <property type="component" value="Chromosome"/>
</dbReference>
<organism evidence="2 3">
    <name type="scientific">Vitreoscilla massiliensis</name>
    <dbReference type="NCBI Taxonomy" id="1689272"/>
    <lineage>
        <taxon>Bacteria</taxon>
        <taxon>Pseudomonadati</taxon>
        <taxon>Pseudomonadota</taxon>
        <taxon>Betaproteobacteria</taxon>
        <taxon>Neisseriales</taxon>
        <taxon>Neisseriaceae</taxon>
        <taxon>Vitreoscilla</taxon>
    </lineage>
</organism>
<keyword evidence="1" id="KW-1133">Transmembrane helix</keyword>
<feature type="transmembrane region" description="Helical" evidence="1">
    <location>
        <begin position="200"/>
        <end position="224"/>
    </location>
</feature>
<proteinExistence type="predicted"/>
<dbReference type="RefSeq" id="WP_058357536.1">
    <property type="nucleotide sequence ID" value="NZ_CABKVG010000010.1"/>
</dbReference>
<gene>
    <name evidence="2" type="ORF">LVJ82_15120</name>
</gene>
<feature type="transmembrane region" description="Helical" evidence="1">
    <location>
        <begin position="143"/>
        <end position="164"/>
    </location>
</feature>
<dbReference type="EMBL" id="CP091511">
    <property type="protein sequence ID" value="UOO88774.1"/>
    <property type="molecule type" value="Genomic_DNA"/>
</dbReference>
<keyword evidence="1" id="KW-0472">Membrane</keyword>
<sequence length="241" mass="27812">MIKPKLPIKPHTLTIPKATSLALVTHWRVSKPWLLGMVLVQCIAWLCAFVQCETALHVCLNRLMGWQLYTGLCDLSHLLRYQVFIAGRLGLLLWVGTVIWMLKVAPATVRTWLFWFKHDPDLKRNLEYASDGWLSGWGRWDGVMRCLAVLLAIMMWLLLTMASIDASLNYPKSWYGYIEGAAIDSHNLGLLLSEYYFPTWFVIHIVMGLLRLWLLANVVIYLSYVWMRITGRLHQAHESGL</sequence>
<protein>
    <submittedName>
        <fullName evidence="2">Uncharacterized protein</fullName>
    </submittedName>
</protein>
<accession>A0ABY4E0H5</accession>
<keyword evidence="3" id="KW-1185">Reference proteome</keyword>
<evidence type="ECO:0000256" key="1">
    <source>
        <dbReference type="SAM" id="Phobius"/>
    </source>
</evidence>
<name>A0ABY4E0H5_9NEIS</name>
<evidence type="ECO:0000313" key="3">
    <source>
        <dbReference type="Proteomes" id="UP000832011"/>
    </source>
</evidence>
<reference evidence="2 3" key="1">
    <citation type="journal article" date="2022" name="Res Sq">
        <title>Evolution of multicellular longitudinally dividing oral cavity symbionts (Neisseriaceae).</title>
        <authorList>
            <person name="Nyongesa S."/>
            <person name="Weber P."/>
            <person name="Bernet E."/>
            <person name="Pullido F."/>
            <person name="Nieckarz M."/>
            <person name="Delaby M."/>
            <person name="Nieves C."/>
            <person name="Viehboeck T."/>
            <person name="Krause N."/>
            <person name="Rivera-Millot A."/>
            <person name="Nakamura A."/>
            <person name="Vischer N."/>
            <person name="VanNieuwenhze M."/>
            <person name="Brun Y."/>
            <person name="Cava F."/>
            <person name="Bulgheresi S."/>
            <person name="Veyrier F."/>
        </authorList>
    </citation>
    <scope>NUCLEOTIDE SEQUENCE [LARGE SCALE GENOMIC DNA]</scope>
    <source>
        <strain evidence="2 3">SN4</strain>
    </source>
</reference>
<keyword evidence="1" id="KW-0812">Transmembrane</keyword>
<evidence type="ECO:0000313" key="2">
    <source>
        <dbReference type="EMBL" id="UOO88774.1"/>
    </source>
</evidence>